<organism evidence="1">
    <name type="scientific">viral metagenome</name>
    <dbReference type="NCBI Taxonomy" id="1070528"/>
    <lineage>
        <taxon>unclassified sequences</taxon>
        <taxon>metagenomes</taxon>
        <taxon>organismal metagenomes</taxon>
    </lineage>
</organism>
<proteinExistence type="predicted"/>
<evidence type="ECO:0000313" key="1">
    <source>
        <dbReference type="EMBL" id="QHS90181.1"/>
    </source>
</evidence>
<dbReference type="AlphaFoldDB" id="A0A6C0BEI0"/>
<reference evidence="1" key="1">
    <citation type="journal article" date="2020" name="Nature">
        <title>Giant virus diversity and host interactions through global metagenomics.</title>
        <authorList>
            <person name="Schulz F."/>
            <person name="Roux S."/>
            <person name="Paez-Espino D."/>
            <person name="Jungbluth S."/>
            <person name="Walsh D.A."/>
            <person name="Denef V.J."/>
            <person name="McMahon K.D."/>
            <person name="Konstantinidis K.T."/>
            <person name="Eloe-Fadrosh E.A."/>
            <person name="Kyrpides N.C."/>
            <person name="Woyke T."/>
        </authorList>
    </citation>
    <scope>NUCLEOTIDE SEQUENCE</scope>
    <source>
        <strain evidence="1">GVMAG-M-3300010160-60</strain>
    </source>
</reference>
<accession>A0A6C0BEI0</accession>
<sequence>MFKTFLLTVFIIGIMMMVMDMNKYNVCTQPKTIYKFIPRTFQEELSLSPQASDVFRTMFKQPDPWIESIDNLTMSKREDINQFFITQM</sequence>
<dbReference type="EMBL" id="MN739130">
    <property type="protein sequence ID" value="QHS90181.1"/>
    <property type="molecule type" value="Genomic_DNA"/>
</dbReference>
<name>A0A6C0BEI0_9ZZZZ</name>
<protein>
    <submittedName>
        <fullName evidence="1">Uncharacterized protein</fullName>
    </submittedName>
</protein>